<feature type="transmembrane region" description="Helical" evidence="1">
    <location>
        <begin position="116"/>
        <end position="143"/>
    </location>
</feature>
<evidence type="ECO:0000256" key="1">
    <source>
        <dbReference type="SAM" id="Phobius"/>
    </source>
</evidence>
<feature type="transmembrane region" description="Helical" evidence="1">
    <location>
        <begin position="72"/>
        <end position="95"/>
    </location>
</feature>
<organism evidence="2 3">
    <name type="scientific">Vigna unguiculata</name>
    <name type="common">Cowpea</name>
    <dbReference type="NCBI Taxonomy" id="3917"/>
    <lineage>
        <taxon>Eukaryota</taxon>
        <taxon>Viridiplantae</taxon>
        <taxon>Streptophyta</taxon>
        <taxon>Embryophyta</taxon>
        <taxon>Tracheophyta</taxon>
        <taxon>Spermatophyta</taxon>
        <taxon>Magnoliopsida</taxon>
        <taxon>eudicotyledons</taxon>
        <taxon>Gunneridae</taxon>
        <taxon>Pentapetalae</taxon>
        <taxon>rosids</taxon>
        <taxon>fabids</taxon>
        <taxon>Fabales</taxon>
        <taxon>Fabaceae</taxon>
        <taxon>Papilionoideae</taxon>
        <taxon>50 kb inversion clade</taxon>
        <taxon>NPAAA clade</taxon>
        <taxon>indigoferoid/millettioid clade</taxon>
        <taxon>Phaseoleae</taxon>
        <taxon>Vigna</taxon>
    </lineage>
</organism>
<feature type="transmembrane region" description="Helical" evidence="1">
    <location>
        <begin position="206"/>
        <end position="227"/>
    </location>
</feature>
<keyword evidence="3" id="KW-1185">Reference proteome</keyword>
<proteinExistence type="predicted"/>
<evidence type="ECO:0000313" key="3">
    <source>
        <dbReference type="Proteomes" id="UP000501690"/>
    </source>
</evidence>
<dbReference type="OrthoDB" id="1433917at2759"/>
<protein>
    <recommendedName>
        <fullName evidence="4">Transmembrane protein</fullName>
    </recommendedName>
</protein>
<feature type="transmembrane region" description="Helical" evidence="1">
    <location>
        <begin position="247"/>
        <end position="274"/>
    </location>
</feature>
<reference evidence="2 3" key="1">
    <citation type="submission" date="2019-04" db="EMBL/GenBank/DDBJ databases">
        <title>An improved genome assembly and genetic linkage map for asparagus bean, Vigna unguiculata ssp. sesquipedialis.</title>
        <authorList>
            <person name="Xia Q."/>
            <person name="Zhang R."/>
            <person name="Dong Y."/>
        </authorList>
    </citation>
    <scope>NUCLEOTIDE SEQUENCE [LARGE SCALE GENOMIC DNA]</scope>
    <source>
        <tissue evidence="2">Leaf</tissue>
    </source>
</reference>
<keyword evidence="1" id="KW-0812">Transmembrane</keyword>
<dbReference type="PANTHER" id="PTHR33133:SF7">
    <property type="entry name" value="F26K24.10 PROTEIN-RELATED"/>
    <property type="match status" value="1"/>
</dbReference>
<dbReference type="AlphaFoldDB" id="A0A4D6L237"/>
<gene>
    <name evidence="2" type="ORF">DEO72_LG2g2903</name>
</gene>
<dbReference type="PANTHER" id="PTHR33133">
    <property type="entry name" value="OS08G0107100 PROTEIN-RELATED"/>
    <property type="match status" value="1"/>
</dbReference>
<evidence type="ECO:0008006" key="4">
    <source>
        <dbReference type="Google" id="ProtNLM"/>
    </source>
</evidence>
<sequence>MAPKKRLGDFISEAKVIIKAHPRHFHILSLIFLFPLSLFLLLSPTISNLFHYFFTNNNSPTLHPSQTLNPTFFLYSLFLLLFSNCGVITITYSVFHFSHDQPVDLPSTIKSISTSFLPLLATTIVSQLIFFFITFLYCLLLMLLHLTFLPHLSPFTIGFLIILPLIVVQTYLEVNWTLASVIVVMESCWGMEPLRRSARLIKGMKGVALSCIFFYGFFAFIFTWNYLFVTRGYHGSTESWVAAVLNWVVILFGSYFQAMLMLSQIAVTTVLYIYCKANNVEIAEEFGKDYVSLPFHDDGKISQVV</sequence>
<accession>A0A4D6L237</accession>
<keyword evidence="1" id="KW-1133">Transmembrane helix</keyword>
<feature type="transmembrane region" description="Helical" evidence="1">
    <location>
        <begin position="155"/>
        <end position="185"/>
    </location>
</feature>
<name>A0A4D6L237_VIGUN</name>
<dbReference type="Gramene" id="Vigun03g205500.1.v1.2">
    <property type="protein sequence ID" value="Vigun03g205500.1.v1.2.CDS.1"/>
    <property type="gene ID" value="Vigun03g205500.v1.2"/>
</dbReference>
<dbReference type="EMBL" id="CP039346">
    <property type="protein sequence ID" value="QCD82563.1"/>
    <property type="molecule type" value="Genomic_DNA"/>
</dbReference>
<dbReference type="Proteomes" id="UP000501690">
    <property type="component" value="Linkage Group LG2"/>
</dbReference>
<keyword evidence="1" id="KW-0472">Membrane</keyword>
<feature type="transmembrane region" description="Helical" evidence="1">
    <location>
        <begin position="27"/>
        <end position="52"/>
    </location>
</feature>
<evidence type="ECO:0000313" key="2">
    <source>
        <dbReference type="EMBL" id="QCD82563.1"/>
    </source>
</evidence>